<keyword evidence="2" id="KW-1185">Reference proteome</keyword>
<dbReference type="AlphaFoldDB" id="J7IYZ5"/>
<dbReference type="OrthoDB" id="2595802at2"/>
<dbReference type="EMBL" id="CP003629">
    <property type="protein sequence ID" value="AFQ43921.1"/>
    <property type="molecule type" value="Genomic_DNA"/>
</dbReference>
<organism evidence="1 2">
    <name type="scientific">Desulfosporosinus meridiei (strain ATCC BAA-275 / DSM 13257 / KCTC 12902 / NCIMB 13706 / S10)</name>
    <dbReference type="NCBI Taxonomy" id="768704"/>
    <lineage>
        <taxon>Bacteria</taxon>
        <taxon>Bacillati</taxon>
        <taxon>Bacillota</taxon>
        <taxon>Clostridia</taxon>
        <taxon>Eubacteriales</taxon>
        <taxon>Desulfitobacteriaceae</taxon>
        <taxon>Desulfosporosinus</taxon>
    </lineage>
</organism>
<dbReference type="HOGENOM" id="CLU_1010935_0_0_9"/>
<dbReference type="Proteomes" id="UP000005262">
    <property type="component" value="Chromosome"/>
</dbReference>
<dbReference type="eggNOG" id="ENOG5030FXG">
    <property type="taxonomic scope" value="Bacteria"/>
</dbReference>
<evidence type="ECO:0000313" key="2">
    <source>
        <dbReference type="Proteomes" id="UP000005262"/>
    </source>
</evidence>
<dbReference type="RefSeq" id="WP_014902835.1">
    <property type="nucleotide sequence ID" value="NC_018515.1"/>
</dbReference>
<reference evidence="1 2" key="1">
    <citation type="journal article" date="2012" name="J. Bacteriol.">
        <title>Complete genome sequences of Desulfosporosinus orientis DSM765T, Desulfosporosinus youngiae DSM17734T, Desulfosporosinus meridiei DSM13257T, and Desulfosporosinus acidiphilus DSM22704T.</title>
        <authorList>
            <person name="Pester M."/>
            <person name="Brambilla E."/>
            <person name="Alazard D."/>
            <person name="Rattei T."/>
            <person name="Weinmaier T."/>
            <person name="Han J."/>
            <person name="Lucas S."/>
            <person name="Lapidus A."/>
            <person name="Cheng J.F."/>
            <person name="Goodwin L."/>
            <person name="Pitluck S."/>
            <person name="Peters L."/>
            <person name="Ovchinnikova G."/>
            <person name="Teshima H."/>
            <person name="Detter J.C."/>
            <person name="Han C.S."/>
            <person name="Tapia R."/>
            <person name="Land M.L."/>
            <person name="Hauser L."/>
            <person name="Kyrpides N.C."/>
            <person name="Ivanova N.N."/>
            <person name="Pagani I."/>
            <person name="Huntmann M."/>
            <person name="Wei C.L."/>
            <person name="Davenport K.W."/>
            <person name="Daligault H."/>
            <person name="Chain P.S."/>
            <person name="Chen A."/>
            <person name="Mavromatis K."/>
            <person name="Markowitz V."/>
            <person name="Szeto E."/>
            <person name="Mikhailova N."/>
            <person name="Pati A."/>
            <person name="Wagner M."/>
            <person name="Woyke T."/>
            <person name="Ollivier B."/>
            <person name="Klenk H.P."/>
            <person name="Spring S."/>
            <person name="Loy A."/>
        </authorList>
    </citation>
    <scope>NUCLEOTIDE SEQUENCE [LARGE SCALE GENOMIC DNA]</scope>
    <source>
        <strain evidence="2">ATCC BAA-275 / DSM 13257 / NCIMB 13706 / S10</strain>
    </source>
</reference>
<proteinExistence type="predicted"/>
<accession>J7IYZ5</accession>
<dbReference type="KEGG" id="dmi:Desmer_1971"/>
<name>J7IYZ5_DESMD</name>
<sequence>MIRKVSITIIGNKDLLYELYDHVKQYIYKPEAKKCEYTGRGNLHVILDNEYSGYHYLMEMSEKFQLHPHIAQWVRYTKAEEESAKFYVMGISTPLELEGTKASDYGTQYSGGCPHCGLGGEPVSDVLVDRKFMKKYKIGTLYPDIYVSEEIKELIELNNLTGVSFDHVVKDYKGREMSRFLTLDIHHVLPPMRDSVWLIKDKYPDRRYDACGHSVVYLRSDIQYEKEKLDEAQDFNLTSEYVDNFRLRQIIVSARVRKLFKQNKVYSAFFPVAIL</sequence>
<protein>
    <submittedName>
        <fullName evidence="1">Uncharacterized protein</fullName>
    </submittedName>
</protein>
<gene>
    <name evidence="1" type="ordered locus">Desmer_1971</name>
</gene>
<evidence type="ECO:0000313" key="1">
    <source>
        <dbReference type="EMBL" id="AFQ43921.1"/>
    </source>
</evidence>
<reference evidence="2" key="2">
    <citation type="submission" date="2012-08" db="EMBL/GenBank/DDBJ databases">
        <title>Finished genome of Desulfosporosinus meridiei DSM 13257.</title>
        <authorList>
            <person name="Huntemann M."/>
            <person name="Wei C.-L."/>
            <person name="Han J."/>
            <person name="Detter J.C."/>
            <person name="Han C."/>
            <person name="Davenport K."/>
            <person name="Daligault H."/>
            <person name="Erkkila T."/>
            <person name="Gu W."/>
            <person name="Munk A.C.C."/>
            <person name="Teshima H."/>
            <person name="Xu Y."/>
            <person name="Chain P."/>
            <person name="Tapia R."/>
            <person name="Chen A."/>
            <person name="Krypides N."/>
            <person name="Mavromatis K."/>
            <person name="Markowitz V."/>
            <person name="Szeto E."/>
            <person name="Ivanova N."/>
            <person name="Mikhailova N."/>
            <person name="Ovchinnikova G."/>
            <person name="Pagani I."/>
            <person name="Pati A."/>
            <person name="Goodwin L."/>
            <person name="Peters L."/>
            <person name="Pitluck S."/>
            <person name="Woyke T."/>
            <person name="Pester M."/>
            <person name="Spring S."/>
            <person name="Ollivier B."/>
            <person name="Rattei T."/>
            <person name="Klenk H.-P."/>
            <person name="Wagner M."/>
            <person name="Loy A."/>
        </authorList>
    </citation>
    <scope>NUCLEOTIDE SEQUENCE [LARGE SCALE GENOMIC DNA]</scope>
    <source>
        <strain evidence="2">ATCC BAA-275 / DSM 13257 / NCIMB 13706 / S10</strain>
    </source>
</reference>